<reference evidence="2" key="1">
    <citation type="submission" date="2020-04" db="EMBL/GenBank/DDBJ databases">
        <authorList>
            <person name="Chiriac C."/>
            <person name="Salcher M."/>
            <person name="Ghai R."/>
            <person name="Kavagutti S V."/>
        </authorList>
    </citation>
    <scope>NUCLEOTIDE SEQUENCE</scope>
</reference>
<protein>
    <submittedName>
        <fullName evidence="2">Uncharacterized protein</fullName>
    </submittedName>
</protein>
<name>A0A6J5P4S9_9CAUD</name>
<feature type="coiled-coil region" evidence="1">
    <location>
        <begin position="43"/>
        <end position="70"/>
    </location>
</feature>
<evidence type="ECO:0000256" key="1">
    <source>
        <dbReference type="SAM" id="Coils"/>
    </source>
</evidence>
<gene>
    <name evidence="2" type="ORF">UFOVP831_25</name>
</gene>
<organism evidence="2">
    <name type="scientific">uncultured Caudovirales phage</name>
    <dbReference type="NCBI Taxonomy" id="2100421"/>
    <lineage>
        <taxon>Viruses</taxon>
        <taxon>Duplodnaviria</taxon>
        <taxon>Heunggongvirae</taxon>
        <taxon>Uroviricota</taxon>
        <taxon>Caudoviricetes</taxon>
        <taxon>Peduoviridae</taxon>
        <taxon>Maltschvirus</taxon>
        <taxon>Maltschvirus maltsch</taxon>
    </lineage>
</organism>
<sequence length="187" mass="19526">MDPITIALIASLVVGATTAGYSIQQSTMASKRAGTLQGQSAAVEKAQLSMAQEAEKAQSSQDELERQRNLKRVLASQNAVFGSSGASLTSGSFIGIQTADSSRASEATRLNQLFSDTRNVGYQMNKANAQFNLAASLSANKSMRRANAIKTGSGLLQTGLKGYAGYQAYKGGDTQSANAIFGMNNLG</sequence>
<accession>A0A6J5P4S9</accession>
<evidence type="ECO:0000313" key="2">
    <source>
        <dbReference type="EMBL" id="CAB4164328.1"/>
    </source>
</evidence>
<dbReference type="EMBL" id="LR796760">
    <property type="protein sequence ID" value="CAB4164328.1"/>
    <property type="molecule type" value="Genomic_DNA"/>
</dbReference>
<proteinExistence type="predicted"/>
<keyword evidence="1" id="KW-0175">Coiled coil</keyword>